<evidence type="ECO:0000313" key="1">
    <source>
        <dbReference type="EMBL" id="QQG45645.1"/>
    </source>
</evidence>
<proteinExistence type="predicted"/>
<gene>
    <name evidence="1" type="ORF">HYW89_01870</name>
</gene>
<evidence type="ECO:0000313" key="2">
    <source>
        <dbReference type="Proteomes" id="UP000595618"/>
    </source>
</evidence>
<evidence type="ECO:0008006" key="3">
    <source>
        <dbReference type="Google" id="ProtNLM"/>
    </source>
</evidence>
<reference evidence="1 2" key="1">
    <citation type="submission" date="2020-07" db="EMBL/GenBank/DDBJ databases">
        <title>Huge and variable diversity of episymbiotic CPR bacteria and DPANN archaea in groundwater ecosystems.</title>
        <authorList>
            <person name="He C.Y."/>
            <person name="Keren R."/>
            <person name="Whittaker M."/>
            <person name="Farag I.F."/>
            <person name="Doudna J."/>
            <person name="Cate J.H.D."/>
            <person name="Banfield J.F."/>
        </authorList>
    </citation>
    <scope>NUCLEOTIDE SEQUENCE [LARGE SCALE GENOMIC DNA]</scope>
    <source>
        <strain evidence="1">NC_groundwater_541_Ag_S-0.1um_46_50</strain>
    </source>
</reference>
<dbReference type="InterPro" id="IPR015947">
    <property type="entry name" value="PUA-like_sf"/>
</dbReference>
<protein>
    <recommendedName>
        <fullName evidence="3">ASCH domain-containing protein</fullName>
    </recommendedName>
</protein>
<accession>A0A7T5RL09</accession>
<dbReference type="EMBL" id="CP066690">
    <property type="protein sequence ID" value="QQG45645.1"/>
    <property type="molecule type" value="Genomic_DNA"/>
</dbReference>
<name>A0A7T5RL09_9BACT</name>
<dbReference type="SUPFAM" id="SSF88697">
    <property type="entry name" value="PUA domain-like"/>
    <property type="match status" value="1"/>
</dbReference>
<dbReference type="AlphaFoldDB" id="A0A7T5RL09"/>
<sequence length="204" mass="23045">MIRMTSEHYLKEHPMAQKTIPALPNHFPYNELLLNGKLSAKTRTWRWKHTGLTLLYTSTSTAWDVVGAHGLEDEVHTTPRMVLVGVGELLPVRELTEDERDQIDREFGNGDYIGTGAADYRYEFKNLKRFVEPVPFKPPHGAVRTYNVPLRIVAEALEEVGVVSVRCSHCKKSAFATNLRRSPVKITFDCLECGKHGMLSPRGA</sequence>
<dbReference type="Proteomes" id="UP000595618">
    <property type="component" value="Chromosome"/>
</dbReference>
<organism evidence="1 2">
    <name type="scientific">Candidatus Sungiibacteriota bacterium</name>
    <dbReference type="NCBI Taxonomy" id="2750080"/>
    <lineage>
        <taxon>Bacteria</taxon>
        <taxon>Candidatus Sungiibacteriota</taxon>
    </lineage>
</organism>